<dbReference type="EMBL" id="JBHTJL010000009">
    <property type="protein sequence ID" value="MFD1062692.1"/>
    <property type="molecule type" value="Genomic_DNA"/>
</dbReference>
<protein>
    <submittedName>
        <fullName evidence="2">PD-(D/E)XK nuclease family protein</fullName>
    </submittedName>
</protein>
<keyword evidence="3" id="KW-1185">Reference proteome</keyword>
<sequence>MKKRFGYPKRFLFLSMQTFIEDVLKYLQKNNNDFSNSVFILPSKRAGVFLKSQLHNYISETIFAPEIISIEDFVQHLSQLRQISGNELLFKFYNSYKKITLPHKQEPFDAFSKWAQIIIQDFNEIDRYLIEPNKIFDYLSAIKELDHWSVDKEKTSMVTNYLSFWKNLKAYYNQLSKDLLSENIAYQGLIYRKAAERVYEYLENNHNHHIFLGFNALNNSEENIIQEILKSNQGTIFWDIDQHFLENKLHSAGLFARQHKKSWIHFDTNPFNWIHSNYGNQKNINIVGCPKSVSQSKYVGNLLKQISNNQKGIKSTAVVLGDETLLTPILNSIPKEINAVNVTMGLPLKSIPLSSLFEQLFTIHKQKSENFYYKDVIALLSNQMIQYILKTSRDIIENIQKNNIVYVTLLELKKISSDNNPILDILFGDWHLDTKKNINNCIALIRSIKVELKASKSEKRLELEYLYRFNTLFNEISTLNSSYNYINDVASLFSVYKELLSNETLDFQGEPLEGLQIMGMLESRVLDFETVIITNVNEGILPGGKTHNSFIPFDVKIENKLPTYKEKDAVYTHHFYSLIQRAKNIYLLYNTEVDALKGGEKSRFITQLEVEGIHQLNHQVISADIPNINTELTSISKSASVIETLKDVAKKGFSPSSLTNYMRNPIDFYFERILGIKNTEEVEETIAANTLGTVIHNTLEDFYKPFEGKLLKIEDVKHMKSLTEKTVTKHFKEIYKKGDITTGKNLITYEIAKRYVNNFLNSEIELLNEGNQLKILAIEVDNNIKLNIPELNFPIILKGKVDRVDELNGVTRVIDYKSGKVEQNKIEVVDWEDLTTDYDKYSKSFQVLCYAYMMHKQNIINLPIEAGIISFKNLKEGFLKFGKKESSKSRSKNQLIAEDTLNAFEIQLKNLILEICNPDIDFVEKELD</sequence>
<dbReference type="SUPFAM" id="SSF52540">
    <property type="entry name" value="P-loop containing nucleoside triphosphate hydrolases"/>
    <property type="match status" value="1"/>
</dbReference>
<dbReference type="Proteomes" id="UP001597013">
    <property type="component" value="Unassembled WGS sequence"/>
</dbReference>
<dbReference type="InterPro" id="IPR027417">
    <property type="entry name" value="P-loop_NTPase"/>
</dbReference>
<feature type="domain" description="PD-(D/E)XK endonuclease-like" evidence="1">
    <location>
        <begin position="653"/>
        <end position="924"/>
    </location>
</feature>
<dbReference type="SUPFAM" id="SSF52980">
    <property type="entry name" value="Restriction endonuclease-like"/>
    <property type="match status" value="1"/>
</dbReference>
<dbReference type="Gene3D" id="3.40.50.300">
    <property type="entry name" value="P-loop containing nucleotide triphosphate hydrolases"/>
    <property type="match status" value="1"/>
</dbReference>
<evidence type="ECO:0000313" key="3">
    <source>
        <dbReference type="Proteomes" id="UP001597013"/>
    </source>
</evidence>
<dbReference type="InterPro" id="IPR011335">
    <property type="entry name" value="Restrct_endonuc-II-like"/>
</dbReference>
<dbReference type="Pfam" id="PF12705">
    <property type="entry name" value="PDDEXK_1"/>
    <property type="match status" value="1"/>
</dbReference>
<evidence type="ECO:0000259" key="1">
    <source>
        <dbReference type="Pfam" id="PF12705"/>
    </source>
</evidence>
<proteinExistence type="predicted"/>
<organism evidence="2 3">
    <name type="scientific">Winogradskyella litorisediminis</name>
    <dbReference type="NCBI Taxonomy" id="1156618"/>
    <lineage>
        <taxon>Bacteria</taxon>
        <taxon>Pseudomonadati</taxon>
        <taxon>Bacteroidota</taxon>
        <taxon>Flavobacteriia</taxon>
        <taxon>Flavobacteriales</taxon>
        <taxon>Flavobacteriaceae</taxon>
        <taxon>Winogradskyella</taxon>
    </lineage>
</organism>
<dbReference type="RefSeq" id="WP_386128786.1">
    <property type="nucleotide sequence ID" value="NZ_JBHTJL010000009.1"/>
</dbReference>
<accession>A0ABW3N4Z8</accession>
<reference evidence="3" key="1">
    <citation type="journal article" date="2019" name="Int. J. Syst. Evol. Microbiol.">
        <title>The Global Catalogue of Microorganisms (GCM) 10K type strain sequencing project: providing services to taxonomists for standard genome sequencing and annotation.</title>
        <authorList>
            <consortium name="The Broad Institute Genomics Platform"/>
            <consortium name="The Broad Institute Genome Sequencing Center for Infectious Disease"/>
            <person name="Wu L."/>
            <person name="Ma J."/>
        </authorList>
    </citation>
    <scope>NUCLEOTIDE SEQUENCE [LARGE SCALE GENOMIC DNA]</scope>
    <source>
        <strain evidence="3">CCUG 62215</strain>
    </source>
</reference>
<gene>
    <name evidence="2" type="ORF">ACFQ1Q_05495</name>
</gene>
<dbReference type="Gene3D" id="1.10.486.10">
    <property type="entry name" value="PCRA, domain 4"/>
    <property type="match status" value="1"/>
</dbReference>
<comment type="caution">
    <text evidence="2">The sequence shown here is derived from an EMBL/GenBank/DDBJ whole genome shotgun (WGS) entry which is preliminary data.</text>
</comment>
<dbReference type="InterPro" id="IPR038726">
    <property type="entry name" value="PDDEXK_AddAB-type"/>
</dbReference>
<evidence type="ECO:0000313" key="2">
    <source>
        <dbReference type="EMBL" id="MFD1062692.1"/>
    </source>
</evidence>
<name>A0ABW3N4Z8_9FLAO</name>
<dbReference type="Gene3D" id="3.90.320.10">
    <property type="match status" value="1"/>
</dbReference>
<dbReference type="InterPro" id="IPR011604">
    <property type="entry name" value="PDDEXK-like_dom_sf"/>
</dbReference>